<proteinExistence type="predicted"/>
<protein>
    <submittedName>
        <fullName evidence="1">Head closure knob</fullName>
    </submittedName>
</protein>
<evidence type="ECO:0000313" key="1">
    <source>
        <dbReference type="EMBL" id="DAE11059.1"/>
    </source>
</evidence>
<sequence>MRYDTTIYFQRLMQGEYDKETGDYKEDSVSEVSRQASVMDTTTQMMQLVYGMIKQGSLTIQLQNHYDQPFDQIRVENTIYKVDYFRKLRTKQTFIVSEVQ</sequence>
<reference evidence="1" key="1">
    <citation type="journal article" date="2021" name="Proc. Natl. Acad. Sci. U.S.A.">
        <title>A Catalog of Tens of Thousands of Viruses from Human Metagenomes Reveals Hidden Associations with Chronic Diseases.</title>
        <authorList>
            <person name="Tisza M.J."/>
            <person name="Buck C.B."/>
        </authorList>
    </citation>
    <scope>NUCLEOTIDE SEQUENCE</scope>
    <source>
        <strain evidence="1">CtzwE5</strain>
    </source>
</reference>
<accession>A0A8S5PX03</accession>
<name>A0A8S5PX03_9CAUD</name>
<organism evidence="1">
    <name type="scientific">Myoviridae sp. ctzwE5</name>
    <dbReference type="NCBI Taxonomy" id="2825214"/>
    <lineage>
        <taxon>Viruses</taxon>
        <taxon>Duplodnaviria</taxon>
        <taxon>Heunggongvirae</taxon>
        <taxon>Uroviricota</taxon>
        <taxon>Caudoviricetes</taxon>
    </lineage>
</organism>
<dbReference type="EMBL" id="BK015525">
    <property type="protein sequence ID" value="DAE11059.1"/>
    <property type="molecule type" value="Genomic_DNA"/>
</dbReference>